<dbReference type="STRING" id="100816.A0A150ASY8"/>
<dbReference type="Gene3D" id="3.50.50.60">
    <property type="entry name" value="FAD/NAD(P)-binding domain"/>
    <property type="match status" value="1"/>
</dbReference>
<evidence type="ECO:0000313" key="9">
    <source>
        <dbReference type="Proteomes" id="UP000078237"/>
    </source>
</evidence>
<dbReference type="GO" id="GO:0050660">
    <property type="term" value="F:flavin adenine dinucleotide binding"/>
    <property type="evidence" value="ECO:0007669"/>
    <property type="project" value="InterPro"/>
</dbReference>
<dbReference type="SUPFAM" id="SSF54373">
    <property type="entry name" value="FAD-linked reductases, C-terminal domain"/>
    <property type="match status" value="1"/>
</dbReference>
<dbReference type="InterPro" id="IPR036188">
    <property type="entry name" value="FAD/NAD-bd_sf"/>
</dbReference>
<evidence type="ECO:0000256" key="6">
    <source>
        <dbReference type="PIRSR" id="PIRSR000137-2"/>
    </source>
</evidence>
<dbReference type="PANTHER" id="PTHR11552">
    <property type="entry name" value="GLUCOSE-METHANOL-CHOLINE GMC OXIDOREDUCTASE"/>
    <property type="match status" value="1"/>
</dbReference>
<feature type="active site" description="Proton acceptor" evidence="5">
    <location>
        <position position="559"/>
    </location>
</feature>
<feature type="binding site" evidence="6">
    <location>
        <position position="228"/>
    </location>
    <ligand>
        <name>FAD</name>
        <dbReference type="ChEBI" id="CHEBI:57692"/>
    </ligand>
</feature>
<evidence type="ECO:0000256" key="5">
    <source>
        <dbReference type="PIRSR" id="PIRSR000137-1"/>
    </source>
</evidence>
<name>A0A150ASY8_9PEZI</name>
<feature type="active site" description="Proton donor" evidence="5">
    <location>
        <position position="515"/>
    </location>
</feature>
<feature type="binding site" evidence="6">
    <location>
        <begin position="21"/>
        <end position="22"/>
    </location>
    <ligand>
        <name>FAD</name>
        <dbReference type="ChEBI" id="CHEBI:57692"/>
    </ligand>
</feature>
<organism evidence="8 9">
    <name type="scientific">Madurella mycetomatis</name>
    <dbReference type="NCBI Taxonomy" id="100816"/>
    <lineage>
        <taxon>Eukaryota</taxon>
        <taxon>Fungi</taxon>
        <taxon>Dikarya</taxon>
        <taxon>Ascomycota</taxon>
        <taxon>Pezizomycotina</taxon>
        <taxon>Sordariomycetes</taxon>
        <taxon>Sordariomycetidae</taxon>
        <taxon>Sordariales</taxon>
        <taxon>Sordariales incertae sedis</taxon>
        <taxon>Madurella</taxon>
    </lineage>
</organism>
<proteinExistence type="inferred from homology"/>
<comment type="similarity">
    <text evidence="2">Belongs to the GMC oxidoreductase family.</text>
</comment>
<dbReference type="VEuPathDB" id="FungiDB:MMYC01_200074"/>
<dbReference type="PROSITE" id="PS00624">
    <property type="entry name" value="GMC_OXRED_2"/>
    <property type="match status" value="1"/>
</dbReference>
<dbReference type="Gene3D" id="3.30.560.10">
    <property type="entry name" value="Glucose Oxidase, domain 3"/>
    <property type="match status" value="1"/>
</dbReference>
<dbReference type="InterPro" id="IPR007867">
    <property type="entry name" value="GMC_OxRtase_C"/>
</dbReference>
<gene>
    <name evidence="8" type="ORF">MMYC01_200074</name>
</gene>
<comment type="cofactor">
    <cofactor evidence="1 6">
        <name>FAD</name>
        <dbReference type="ChEBI" id="CHEBI:57692"/>
    </cofactor>
</comment>
<keyword evidence="4 6" id="KW-0274">FAD</keyword>
<dbReference type="Proteomes" id="UP000078237">
    <property type="component" value="Unassembled WGS sequence"/>
</dbReference>
<comment type="caution">
    <text evidence="8">The sequence shown here is derived from an EMBL/GenBank/DDBJ whole genome shotgun (WGS) entry which is preliminary data.</text>
</comment>
<dbReference type="InterPro" id="IPR012132">
    <property type="entry name" value="GMC_OxRdtase"/>
</dbReference>
<keyword evidence="3" id="KW-0285">Flavoprotein</keyword>
<dbReference type="Pfam" id="PF00732">
    <property type="entry name" value="GMC_oxred_N"/>
    <property type="match status" value="1"/>
</dbReference>
<accession>A0A150ASY8</accession>
<evidence type="ECO:0000256" key="4">
    <source>
        <dbReference type="ARBA" id="ARBA00022827"/>
    </source>
</evidence>
<protein>
    <submittedName>
        <fullName evidence="8">Pyranose dehydrogenase 3</fullName>
    </submittedName>
</protein>
<evidence type="ECO:0000256" key="3">
    <source>
        <dbReference type="ARBA" id="ARBA00022630"/>
    </source>
</evidence>
<dbReference type="InterPro" id="IPR000172">
    <property type="entry name" value="GMC_OxRdtase_N"/>
</dbReference>
<feature type="domain" description="Glucose-methanol-choline oxidoreductase N-terminal" evidence="7">
    <location>
        <begin position="269"/>
        <end position="283"/>
    </location>
</feature>
<sequence>MASTGQNLDMTYDFIICGGGTSGCVVAGRLAEDTDAKILVIEAGPHNDGLENVHMVGGWSQLFDKETDWNIISEKGNAINHRQVKLSRGKFLGGCSGCNGTLCIRGSKQDYDDWGLQGWSGEEFFKYMAKAESFHGKPWFKASKESHGYDGPLHTEPHDLAPISNLLLESMESKGLPLDHDMFSHGNNPHGCGHAPRTVHQGFRTTAADFITKQNRKNNIHIMVETHVDKVIIEKDANGELKATGVRAVKPDGGLSKSMARKEVIVSGGAYCSPNILNRSGIGAKQELEKHGITTLVDLAGVGKNLMDHLIVFIFYETDKPGLTNDHLVYHGDSMTKTYALWQNQRAGFLSTFPFGAFAYARLDSRLADSPLWTSATRAPGRDPMGLSPTTQPNIEFFTTECYGGPKQFDRFPSDGQHVFSIIAELFAPRSRGTVTLRSADPTAAPVVDCNYLADPLDVEVLAEACRFGNEIVTQGAGTKDIVKGSWPPELAHHRFATREEWIPYVRENATTCYHAAGTCAMGKMSDPNAVVDENLCVRGIKGLRVADCSIMPLLNGGHTQMPAYGIGEKAADLIKETWGLKSP</sequence>
<dbReference type="AlphaFoldDB" id="A0A150ASY8"/>
<keyword evidence="9" id="KW-1185">Reference proteome</keyword>
<dbReference type="GO" id="GO:0016614">
    <property type="term" value="F:oxidoreductase activity, acting on CH-OH group of donors"/>
    <property type="evidence" value="ECO:0007669"/>
    <property type="project" value="InterPro"/>
</dbReference>
<dbReference type="SUPFAM" id="SSF51905">
    <property type="entry name" value="FAD/NAD(P)-binding domain"/>
    <property type="match status" value="1"/>
</dbReference>
<dbReference type="PIRSF" id="PIRSF000137">
    <property type="entry name" value="Alcohol_oxidase"/>
    <property type="match status" value="1"/>
</dbReference>
<evidence type="ECO:0000256" key="1">
    <source>
        <dbReference type="ARBA" id="ARBA00001974"/>
    </source>
</evidence>
<evidence type="ECO:0000313" key="8">
    <source>
        <dbReference type="EMBL" id="KXX83468.1"/>
    </source>
</evidence>
<evidence type="ECO:0000256" key="2">
    <source>
        <dbReference type="ARBA" id="ARBA00010790"/>
    </source>
</evidence>
<dbReference type="EMBL" id="LCTW02000001">
    <property type="protein sequence ID" value="KXX83468.1"/>
    <property type="molecule type" value="Genomic_DNA"/>
</dbReference>
<reference evidence="8 9" key="1">
    <citation type="journal article" date="2016" name="Genome Announc.">
        <title>Genome Sequence of Madurella mycetomatis mm55, Isolated from a Human Mycetoma Case in Sudan.</title>
        <authorList>
            <person name="Smit S."/>
            <person name="Derks M.F."/>
            <person name="Bervoets S."/>
            <person name="Fahal A."/>
            <person name="van Leeuwen W."/>
            <person name="van Belkum A."/>
            <person name="van de Sande W.W."/>
        </authorList>
    </citation>
    <scope>NUCLEOTIDE SEQUENCE [LARGE SCALE GENOMIC DNA]</scope>
    <source>
        <strain evidence="9">mm55</strain>
    </source>
</reference>
<dbReference type="OrthoDB" id="269227at2759"/>
<evidence type="ECO:0000259" key="7">
    <source>
        <dbReference type="PROSITE" id="PS00624"/>
    </source>
</evidence>
<dbReference type="Pfam" id="PF05199">
    <property type="entry name" value="GMC_oxred_C"/>
    <property type="match status" value="1"/>
</dbReference>
<dbReference type="PANTHER" id="PTHR11552:SF147">
    <property type="entry name" value="CHOLINE DEHYDROGENASE, MITOCHONDRIAL"/>
    <property type="match status" value="1"/>
</dbReference>